<dbReference type="PRINTS" id="PR00368">
    <property type="entry name" value="FADPNR"/>
</dbReference>
<feature type="domain" description="FAD-dependent oxidoreductase 2 FAD-binding" evidence="12">
    <location>
        <begin position="4"/>
        <end position="369"/>
    </location>
</feature>
<accession>A0ABV1BYT9</accession>
<dbReference type="Proteomes" id="UP001442364">
    <property type="component" value="Unassembled WGS sequence"/>
</dbReference>
<reference evidence="13 14" key="1">
    <citation type="submission" date="2024-03" db="EMBL/GenBank/DDBJ databases">
        <title>Human intestinal bacterial collection.</title>
        <authorList>
            <person name="Pauvert C."/>
            <person name="Hitch T.C.A."/>
            <person name="Clavel T."/>
        </authorList>
    </citation>
    <scope>NUCLEOTIDE SEQUENCE [LARGE SCALE GENOMIC DNA]</scope>
    <source>
        <strain evidence="13 14">CLA-AA-H255</strain>
    </source>
</reference>
<proteinExistence type="inferred from homology"/>
<evidence type="ECO:0000313" key="13">
    <source>
        <dbReference type="EMBL" id="MEQ2380660.1"/>
    </source>
</evidence>
<dbReference type="Pfam" id="PF00890">
    <property type="entry name" value="FAD_binding_2"/>
    <property type="match status" value="1"/>
</dbReference>
<evidence type="ECO:0000256" key="8">
    <source>
        <dbReference type="ARBA" id="ARBA00022827"/>
    </source>
</evidence>
<comment type="cofactor">
    <cofactor evidence="1">
        <name>FAD</name>
        <dbReference type="ChEBI" id="CHEBI:57692"/>
    </cofactor>
</comment>
<comment type="catalytic activity">
    <reaction evidence="11">
        <text>L-aspartate + O2 = iminosuccinate + H2O2</text>
        <dbReference type="Rhea" id="RHEA:25876"/>
        <dbReference type="ChEBI" id="CHEBI:15379"/>
        <dbReference type="ChEBI" id="CHEBI:16240"/>
        <dbReference type="ChEBI" id="CHEBI:29991"/>
        <dbReference type="ChEBI" id="CHEBI:77875"/>
        <dbReference type="EC" id="1.4.3.16"/>
    </reaction>
    <physiologicalReaction direction="left-to-right" evidence="11">
        <dbReference type="Rhea" id="RHEA:25877"/>
    </physiologicalReaction>
</comment>
<dbReference type="Gene3D" id="3.50.50.60">
    <property type="entry name" value="FAD/NAD(P)-binding domain"/>
    <property type="match status" value="1"/>
</dbReference>
<comment type="caution">
    <text evidence="13">The sequence shown here is derived from an EMBL/GenBank/DDBJ whole genome shotgun (WGS) entry which is preliminary data.</text>
</comment>
<dbReference type="InterPro" id="IPR036188">
    <property type="entry name" value="FAD/NAD-bd_sf"/>
</dbReference>
<keyword evidence="14" id="KW-1185">Reference proteome</keyword>
<evidence type="ECO:0000259" key="12">
    <source>
        <dbReference type="Pfam" id="PF00890"/>
    </source>
</evidence>
<dbReference type="InterPro" id="IPR005288">
    <property type="entry name" value="NadB"/>
</dbReference>
<evidence type="ECO:0000256" key="10">
    <source>
        <dbReference type="ARBA" id="ARBA00030386"/>
    </source>
</evidence>
<dbReference type="PANTHER" id="PTHR42716:SF2">
    <property type="entry name" value="L-ASPARTATE OXIDASE, CHLOROPLASTIC"/>
    <property type="match status" value="1"/>
</dbReference>
<protein>
    <recommendedName>
        <fullName evidence="5">L-aspartate oxidase</fullName>
        <ecNumber evidence="4">1.4.3.16</ecNumber>
    </recommendedName>
    <alternativeName>
        <fullName evidence="10">Quinolinate synthase B</fullName>
    </alternativeName>
</protein>
<dbReference type="Gene3D" id="3.90.700.10">
    <property type="entry name" value="Succinate dehydrogenase/fumarate reductase flavoprotein, catalytic domain"/>
    <property type="match status" value="1"/>
</dbReference>
<dbReference type="RefSeq" id="WP_055175544.1">
    <property type="nucleotide sequence ID" value="NZ_DAWDAH010000005.1"/>
</dbReference>
<gene>
    <name evidence="13" type="ORF">WMO14_12425</name>
</gene>
<dbReference type="EMBL" id="JBBMER010000012">
    <property type="protein sequence ID" value="MEQ2380660.1"/>
    <property type="molecule type" value="Genomic_DNA"/>
</dbReference>
<evidence type="ECO:0000256" key="2">
    <source>
        <dbReference type="ARBA" id="ARBA00004950"/>
    </source>
</evidence>
<dbReference type="SUPFAM" id="SSF56425">
    <property type="entry name" value="Succinate dehydrogenase/fumarate reductase flavoprotein, catalytic domain"/>
    <property type="match status" value="1"/>
</dbReference>
<dbReference type="GO" id="GO:0008734">
    <property type="term" value="F:L-aspartate oxidase activity"/>
    <property type="evidence" value="ECO:0007669"/>
    <property type="project" value="UniProtKB-EC"/>
</dbReference>
<evidence type="ECO:0000256" key="6">
    <source>
        <dbReference type="ARBA" id="ARBA00022630"/>
    </source>
</evidence>
<evidence type="ECO:0000256" key="3">
    <source>
        <dbReference type="ARBA" id="ARBA00008562"/>
    </source>
</evidence>
<dbReference type="InterPro" id="IPR027477">
    <property type="entry name" value="Succ_DH/fumarate_Rdtase_cat_sf"/>
</dbReference>
<keyword evidence="6" id="KW-0285">Flavoprotein</keyword>
<evidence type="ECO:0000256" key="5">
    <source>
        <dbReference type="ARBA" id="ARBA00021901"/>
    </source>
</evidence>
<evidence type="ECO:0000256" key="1">
    <source>
        <dbReference type="ARBA" id="ARBA00001974"/>
    </source>
</evidence>
<comment type="similarity">
    <text evidence="3">Belongs to the FAD-dependent oxidoreductase 2 family. NadB subfamily.</text>
</comment>
<keyword evidence="7" id="KW-0662">Pyridine nucleotide biosynthesis</keyword>
<evidence type="ECO:0000313" key="14">
    <source>
        <dbReference type="Proteomes" id="UP001442364"/>
    </source>
</evidence>
<dbReference type="NCBIfam" id="NF004820">
    <property type="entry name" value="PRK06175.1"/>
    <property type="match status" value="1"/>
</dbReference>
<evidence type="ECO:0000256" key="4">
    <source>
        <dbReference type="ARBA" id="ARBA00012173"/>
    </source>
</evidence>
<organism evidence="13 14">
    <name type="scientific">[Lactobacillus] rogosae</name>
    <dbReference type="NCBI Taxonomy" id="706562"/>
    <lineage>
        <taxon>Bacteria</taxon>
        <taxon>Bacillati</taxon>
        <taxon>Bacillota</taxon>
        <taxon>Clostridia</taxon>
        <taxon>Lachnospirales</taxon>
        <taxon>Lachnospiraceae</taxon>
        <taxon>Lachnospira</taxon>
    </lineage>
</organism>
<keyword evidence="8" id="KW-0274">FAD</keyword>
<name>A0ABV1BYT9_9FIRM</name>
<dbReference type="EC" id="1.4.3.16" evidence="4"/>
<evidence type="ECO:0000256" key="7">
    <source>
        <dbReference type="ARBA" id="ARBA00022642"/>
    </source>
</evidence>
<keyword evidence="9 13" id="KW-0560">Oxidoreductase</keyword>
<dbReference type="SUPFAM" id="SSF51905">
    <property type="entry name" value="FAD/NAD(P)-binding domain"/>
    <property type="match status" value="1"/>
</dbReference>
<evidence type="ECO:0000256" key="9">
    <source>
        <dbReference type="ARBA" id="ARBA00023002"/>
    </source>
</evidence>
<sequence>METDVLIVGCGCSGLYCALNLPRDKRILMITSSDAESSDSYLAQGGMCMLKDDSDYDSYFEDTLKAGHYENDKKSVEIMIRSSRDVVKDLIETGADFKKDEQGNLTYTKEGAHSSNRIIFHEDVTGKEITSHLLERVRELPNVTLLENTRMLDIISYNNECLGAVIRKSDNSLMTVKADVTVLATGGIGGLYRHSTNFRHLTGDSIAIAVKHNVELKDINYVQIHPTTFYSKDEKDRSFLISESVRGEGAKLYDKNGDRFVNELLPRDLLTQAIYEQMKKDGTDYVWEDLRTIPEAELKSHFPNIVEHCRQQGYDVTKECIPVVPAQHYFMGGIKVDYESRTSMDRLYAVGETACNGVHGRNRLASNSLLESLVFAKRAAHNMIDSELADKLNASADAYVANMKLTDYEDENALNELYAKLVKDKIDEADAGKQTA</sequence>
<evidence type="ECO:0000256" key="11">
    <source>
        <dbReference type="ARBA" id="ARBA00048305"/>
    </source>
</evidence>
<dbReference type="InterPro" id="IPR003953">
    <property type="entry name" value="FAD-dep_OxRdtase_2_FAD-bd"/>
</dbReference>
<comment type="pathway">
    <text evidence="2">Cofactor biosynthesis; NAD(+) biosynthesis; iminoaspartate from L-aspartate (oxidase route): step 1/1.</text>
</comment>
<dbReference type="PANTHER" id="PTHR42716">
    <property type="entry name" value="L-ASPARTATE OXIDASE"/>
    <property type="match status" value="1"/>
</dbReference>